<dbReference type="InterPro" id="IPR036236">
    <property type="entry name" value="Znf_C2H2_sf"/>
</dbReference>
<dbReference type="PROSITE" id="PS00028">
    <property type="entry name" value="ZINC_FINGER_C2H2_1"/>
    <property type="match status" value="2"/>
</dbReference>
<sequence>MYNGEFGYQCHNQSCGRIYKTKPGIHNHLKYECGEQFVYKISLKSHLKNGRYHCPNQCGKHYKGSNGLSQHLNNECGVMPKFVCSICMKCCQYKYRLKLHMAMISISNSSRFLCPNLCGRSYKYKRGVYTHVKFECGVEPSFLCSLCPKKFARKFQLEMNELVVQMDAVVNRRIAHFETRFYCPNKHCGRNYKNKCSLTYHMNNECGINPKFKCQFCYKTSSRYSNLKRHMISVHKWLCPKCGRNYKRKAHLSFHLAKECGVGPQYNCSKCFKFFKRSSHLKSHQLSCGDVSPKFQCDICKKKFTRKDNMKTHKNTIHRLSDPNIPNELLSTFINLNTFKCVFMYVCMYVCTYVLHILFYYINYNLSFIGIVQLGNGRRICPSSYCGRTYKKKFSLYRHCRQECGVEPQYRCLYCMKTFKCKESLKSHSRIVHNSYNFGNLQLKQPENTI</sequence>
<feature type="domain" description="C2H2-type" evidence="10">
    <location>
        <begin position="295"/>
        <end position="323"/>
    </location>
</feature>
<feature type="domain" description="C2H2-type" evidence="10">
    <location>
        <begin position="266"/>
        <end position="293"/>
    </location>
</feature>
<feature type="domain" description="C2H2-type" evidence="10">
    <location>
        <begin position="410"/>
        <end position="438"/>
    </location>
</feature>
<evidence type="ECO:0000313" key="11">
    <source>
        <dbReference type="EMBL" id="KAF0764087.1"/>
    </source>
</evidence>
<name>A0A6G0Z0L7_APHCR</name>
<feature type="domain" description="C2H2-type" evidence="10">
    <location>
        <begin position="52"/>
        <end position="80"/>
    </location>
</feature>
<evidence type="ECO:0000259" key="10">
    <source>
        <dbReference type="PROSITE" id="PS50157"/>
    </source>
</evidence>
<keyword evidence="9" id="KW-0812">Transmembrane</keyword>
<feature type="domain" description="C2H2-type" evidence="10">
    <location>
        <begin position="181"/>
        <end position="210"/>
    </location>
</feature>
<comment type="caution">
    <text evidence="11">The sequence shown here is derived from an EMBL/GenBank/DDBJ whole genome shotgun (WGS) entry which is preliminary data.</text>
</comment>
<keyword evidence="12" id="KW-1185">Reference proteome</keyword>
<feature type="domain" description="C2H2-type" evidence="10">
    <location>
        <begin position="212"/>
        <end position="240"/>
    </location>
</feature>
<proteinExistence type="predicted"/>
<keyword evidence="9" id="KW-0472">Membrane</keyword>
<keyword evidence="4 8" id="KW-0863">Zinc-finger</keyword>
<keyword evidence="2" id="KW-0479">Metal-binding</keyword>
<evidence type="ECO:0000256" key="4">
    <source>
        <dbReference type="ARBA" id="ARBA00022771"/>
    </source>
</evidence>
<evidence type="ECO:0000256" key="7">
    <source>
        <dbReference type="ARBA" id="ARBA00023242"/>
    </source>
</evidence>
<dbReference type="GO" id="GO:0001228">
    <property type="term" value="F:DNA-binding transcription activator activity, RNA polymerase II-specific"/>
    <property type="evidence" value="ECO:0007669"/>
    <property type="project" value="TreeGrafter"/>
</dbReference>
<evidence type="ECO:0000256" key="6">
    <source>
        <dbReference type="ARBA" id="ARBA00023125"/>
    </source>
</evidence>
<feature type="domain" description="C2H2-type" evidence="10">
    <location>
        <begin position="8"/>
        <end position="37"/>
    </location>
</feature>
<dbReference type="InterPro" id="IPR013087">
    <property type="entry name" value="Znf_C2H2_type"/>
</dbReference>
<accession>A0A6G0Z0L7</accession>
<dbReference type="Gene3D" id="3.30.160.60">
    <property type="entry name" value="Classic Zinc Finger"/>
    <property type="match status" value="6"/>
</dbReference>
<evidence type="ECO:0000313" key="12">
    <source>
        <dbReference type="Proteomes" id="UP000478052"/>
    </source>
</evidence>
<keyword evidence="6" id="KW-0238">DNA-binding</keyword>
<dbReference type="Pfam" id="PF00096">
    <property type="entry name" value="zf-C2H2"/>
    <property type="match status" value="3"/>
</dbReference>
<dbReference type="GO" id="GO:0005634">
    <property type="term" value="C:nucleus"/>
    <property type="evidence" value="ECO:0007669"/>
    <property type="project" value="UniProtKB-SubCell"/>
</dbReference>
<keyword evidence="5" id="KW-0862">Zinc</keyword>
<reference evidence="11 12" key="1">
    <citation type="submission" date="2019-08" db="EMBL/GenBank/DDBJ databases">
        <title>Whole genome of Aphis craccivora.</title>
        <authorList>
            <person name="Voronova N.V."/>
            <person name="Shulinski R.S."/>
            <person name="Bandarenka Y.V."/>
            <person name="Zhorov D.G."/>
            <person name="Warner D."/>
        </authorList>
    </citation>
    <scope>NUCLEOTIDE SEQUENCE [LARGE SCALE GENOMIC DNA]</scope>
    <source>
        <strain evidence="11">180601</strain>
        <tissue evidence="11">Whole Body</tissue>
    </source>
</reference>
<keyword evidence="3" id="KW-0677">Repeat</keyword>
<dbReference type="PANTHER" id="PTHR24376:SF243">
    <property type="entry name" value="C2H2-TYPE DOMAIN-CONTAINING PROTEIN"/>
    <property type="match status" value="1"/>
</dbReference>
<feature type="domain" description="C2H2-type" evidence="10">
    <location>
        <begin position="112"/>
        <end position="140"/>
    </location>
</feature>
<dbReference type="SUPFAM" id="SSF57667">
    <property type="entry name" value="beta-beta-alpha zinc fingers"/>
    <property type="match status" value="2"/>
</dbReference>
<evidence type="ECO:0000256" key="3">
    <source>
        <dbReference type="ARBA" id="ARBA00022737"/>
    </source>
</evidence>
<dbReference type="PROSITE" id="PS50157">
    <property type="entry name" value="ZINC_FINGER_C2H2_2"/>
    <property type="match status" value="10"/>
</dbReference>
<gene>
    <name evidence="11" type="ORF">FWK35_00013901</name>
</gene>
<dbReference type="SMART" id="SM00355">
    <property type="entry name" value="ZnF_C2H2"/>
    <property type="match status" value="10"/>
</dbReference>
<organism evidence="11 12">
    <name type="scientific">Aphis craccivora</name>
    <name type="common">Cowpea aphid</name>
    <dbReference type="NCBI Taxonomy" id="307492"/>
    <lineage>
        <taxon>Eukaryota</taxon>
        <taxon>Metazoa</taxon>
        <taxon>Ecdysozoa</taxon>
        <taxon>Arthropoda</taxon>
        <taxon>Hexapoda</taxon>
        <taxon>Insecta</taxon>
        <taxon>Pterygota</taxon>
        <taxon>Neoptera</taxon>
        <taxon>Paraneoptera</taxon>
        <taxon>Hemiptera</taxon>
        <taxon>Sternorrhyncha</taxon>
        <taxon>Aphidomorpha</taxon>
        <taxon>Aphidoidea</taxon>
        <taxon>Aphididae</taxon>
        <taxon>Aphidini</taxon>
        <taxon>Aphis</taxon>
        <taxon>Aphis</taxon>
    </lineage>
</organism>
<dbReference type="GO" id="GO:0000978">
    <property type="term" value="F:RNA polymerase II cis-regulatory region sequence-specific DNA binding"/>
    <property type="evidence" value="ECO:0007669"/>
    <property type="project" value="TreeGrafter"/>
</dbReference>
<evidence type="ECO:0000256" key="8">
    <source>
        <dbReference type="PROSITE-ProRule" id="PRU00042"/>
    </source>
</evidence>
<dbReference type="PANTHER" id="PTHR24376">
    <property type="entry name" value="ZINC FINGER PROTEIN"/>
    <property type="match status" value="1"/>
</dbReference>
<dbReference type="GO" id="GO:0008270">
    <property type="term" value="F:zinc ion binding"/>
    <property type="evidence" value="ECO:0007669"/>
    <property type="project" value="UniProtKB-KW"/>
</dbReference>
<dbReference type="EMBL" id="VUJU01001720">
    <property type="protein sequence ID" value="KAF0764087.1"/>
    <property type="molecule type" value="Genomic_DNA"/>
</dbReference>
<evidence type="ECO:0000256" key="2">
    <source>
        <dbReference type="ARBA" id="ARBA00022723"/>
    </source>
</evidence>
<evidence type="ECO:0000256" key="5">
    <source>
        <dbReference type="ARBA" id="ARBA00022833"/>
    </source>
</evidence>
<feature type="domain" description="C2H2-type" evidence="10">
    <location>
        <begin position="379"/>
        <end position="408"/>
    </location>
</feature>
<comment type="subcellular location">
    <subcellularLocation>
        <location evidence="1">Nucleus</location>
    </subcellularLocation>
</comment>
<evidence type="ECO:0000256" key="1">
    <source>
        <dbReference type="ARBA" id="ARBA00004123"/>
    </source>
</evidence>
<protein>
    <submittedName>
        <fullName evidence="11">Zinc finger protein 134-like</fullName>
    </submittedName>
</protein>
<evidence type="ECO:0000256" key="9">
    <source>
        <dbReference type="SAM" id="Phobius"/>
    </source>
</evidence>
<keyword evidence="9" id="KW-1133">Transmembrane helix</keyword>
<keyword evidence="7" id="KW-0539">Nucleus</keyword>
<dbReference type="AlphaFoldDB" id="A0A6G0Z0L7"/>
<dbReference type="OrthoDB" id="10004641at2759"/>
<feature type="domain" description="C2H2-type" evidence="10">
    <location>
        <begin position="237"/>
        <end position="264"/>
    </location>
</feature>
<dbReference type="Proteomes" id="UP000478052">
    <property type="component" value="Unassembled WGS sequence"/>
</dbReference>
<feature type="transmembrane region" description="Helical" evidence="9">
    <location>
        <begin position="342"/>
        <end position="362"/>
    </location>
</feature>